<comment type="caution">
    <text evidence="1">The sequence shown here is derived from an EMBL/GenBank/DDBJ whole genome shotgun (WGS) entry which is preliminary data.</text>
</comment>
<accession>A0A2S8GTU8</accession>
<dbReference type="Proteomes" id="UP000237819">
    <property type="component" value="Unassembled WGS sequence"/>
</dbReference>
<organism evidence="1 2">
    <name type="scientific">Blastopirellula marina</name>
    <dbReference type="NCBI Taxonomy" id="124"/>
    <lineage>
        <taxon>Bacteria</taxon>
        <taxon>Pseudomonadati</taxon>
        <taxon>Planctomycetota</taxon>
        <taxon>Planctomycetia</taxon>
        <taxon>Pirellulales</taxon>
        <taxon>Pirellulaceae</taxon>
        <taxon>Blastopirellula</taxon>
    </lineage>
</organism>
<evidence type="ECO:0008006" key="3">
    <source>
        <dbReference type="Google" id="ProtNLM"/>
    </source>
</evidence>
<sequence>MYRQSAWSIAAVEDHLSDSIGLKCQIARYYNPKPTKWVFEDVHLQRAGEDAVVVPVLQAELINDTWQLSADSAQVAWTSRHRLWEAVQEGLLLKRTGKQALKLNVTEVQFQEIELPPLRHVQVKHDPTSPTAMASWAKVGLQDNAPTIQLAIDTSAGLPSKLTLHTDHLRTDLLALALPPLSDLGVDAYYDGRISFDLMGETPLVELQGDVLQIDLSTALASKFHLQGAGNAILHLSPVVIRTDINNIVRAKGAIVSHNSHVSRRLLNQAAQHLGVSPLPHSPIEDMFAYHQAAIGFDHDQGGLVLTGLCGNMPEGTMFASRERPLVFDNGKRMLASTSLTNAFYNNASPSVPSSQGAVDMARWLAVPSVNGAHQGATVIATRPTGSPRY</sequence>
<evidence type="ECO:0000313" key="2">
    <source>
        <dbReference type="Proteomes" id="UP000237819"/>
    </source>
</evidence>
<evidence type="ECO:0000313" key="1">
    <source>
        <dbReference type="EMBL" id="PQO47855.1"/>
    </source>
</evidence>
<dbReference type="EMBL" id="PUHZ01000003">
    <property type="protein sequence ID" value="PQO47855.1"/>
    <property type="molecule type" value="Genomic_DNA"/>
</dbReference>
<proteinExistence type="predicted"/>
<gene>
    <name evidence="1" type="ORF">C5Y93_02085</name>
</gene>
<dbReference type="AlphaFoldDB" id="A0A2S8GTU8"/>
<reference evidence="1 2" key="1">
    <citation type="submission" date="2018-02" db="EMBL/GenBank/DDBJ databases">
        <title>Comparative genomes isolates from brazilian mangrove.</title>
        <authorList>
            <person name="Araujo J.E."/>
            <person name="Taketani R.G."/>
            <person name="Silva M.C.P."/>
            <person name="Loureco M.V."/>
            <person name="Andreote F.D."/>
        </authorList>
    </citation>
    <scope>NUCLEOTIDE SEQUENCE [LARGE SCALE GENOMIC DNA]</scope>
    <source>
        <strain evidence="1 2">Nap-Phe MGV</strain>
    </source>
</reference>
<protein>
    <recommendedName>
        <fullName evidence="3">DUF3971 domain-containing protein</fullName>
    </recommendedName>
</protein>
<name>A0A2S8GTU8_9BACT</name>